<evidence type="ECO:0000256" key="1">
    <source>
        <dbReference type="SAM" id="MobiDB-lite"/>
    </source>
</evidence>
<evidence type="ECO:0000259" key="2">
    <source>
        <dbReference type="Pfam" id="PF03432"/>
    </source>
</evidence>
<feature type="domain" description="MobA/VirD2-like nuclease" evidence="2">
    <location>
        <begin position="134"/>
        <end position="209"/>
    </location>
</feature>
<keyword evidence="3" id="KW-0255">Endonuclease</keyword>
<accession>A0A840SZ21</accession>
<feature type="compositionally biased region" description="Gly residues" evidence="1">
    <location>
        <begin position="525"/>
        <end position="536"/>
    </location>
</feature>
<keyword evidence="3" id="KW-0378">Hydrolase</keyword>
<comment type="caution">
    <text evidence="3">The sequence shown here is derived from an EMBL/GenBank/DDBJ whole genome shotgun (WGS) entry which is preliminary data.</text>
</comment>
<name>A0A840SZ21_9RHOB</name>
<feature type="region of interest" description="Disordered" evidence="1">
    <location>
        <begin position="503"/>
        <end position="570"/>
    </location>
</feature>
<dbReference type="InterPro" id="IPR005094">
    <property type="entry name" value="Endonuclease_MobA/VirD2"/>
</dbReference>
<dbReference type="Pfam" id="PF03432">
    <property type="entry name" value="Relaxase"/>
    <property type="match status" value="1"/>
</dbReference>
<evidence type="ECO:0000313" key="3">
    <source>
        <dbReference type="EMBL" id="MBB5224453.1"/>
    </source>
</evidence>
<protein>
    <submittedName>
        <fullName evidence="3">Type IV secretion system T-DNA border endonuclease VirD2</fullName>
    </submittedName>
</protein>
<dbReference type="GO" id="GO:0004519">
    <property type="term" value="F:endonuclease activity"/>
    <property type="evidence" value="ECO:0007669"/>
    <property type="project" value="UniProtKB-KW"/>
</dbReference>
<reference evidence="3 4" key="1">
    <citation type="submission" date="2020-08" db="EMBL/GenBank/DDBJ databases">
        <title>Genomic Encyclopedia of Type Strains, Phase IV (KMG-IV): sequencing the most valuable type-strain genomes for metagenomic binning, comparative biology and taxonomic classification.</title>
        <authorList>
            <person name="Goeker M."/>
        </authorList>
    </citation>
    <scope>NUCLEOTIDE SEQUENCE [LARGE SCALE GENOMIC DNA]</scope>
    <source>
        <strain evidence="3 4">DSM 101730</strain>
    </source>
</reference>
<keyword evidence="3" id="KW-0540">Nuclease</keyword>
<sequence length="570" mass="61431">MSVPSVPELLRRGAQAPAWVSAVDAVMGEDWAHLELGRGSAVRLPVDEGRRTGARRRAAIGGALSPNPQALVKLICSGGTATSGALRAQMDYLSRQGDVPLVSSESTFGTELWVGDAAQIAAAWGLPDVDRGGADRTSHFVVSFPQGTDPDAAERAGRAWAASLFDSGAHGDRWDYYTAFHKDTAYPHIHVVVGRRGLDEGQWLRVSSRGELTFDRLREVQVAVAAREGIALTGTTRLSRGVHDRPVPDAEYRRARTEGREAVAPAHTEASALATAAEILDYARNYQGAAASIAERAPELAGRLEAAAATILAGQELVAERAAAPRLTPEEAMRMAETIEQLQAEVRQNFVELEADVRSVENPAKRAEFLRDLAGLKAEAAPFIRDDMGLQGYRAEAVHADYRGLAVPAGDARTAAIKVEADRDVARLAERFGLQPEATLARFAAGTVSMGLGRDYRAEELAERAADRMARGQPAERVDEATAQLADFHRRVGTIYREAAERVREIEREDPRGAPDLGTTRDAVGGRGQARGGEGGARPSAGRDDDVPEGRGKPERPGRRRDRDDDDRSR</sequence>
<evidence type="ECO:0000313" key="4">
    <source>
        <dbReference type="Proteomes" id="UP000549457"/>
    </source>
</evidence>
<keyword evidence="4" id="KW-1185">Reference proteome</keyword>
<feature type="compositionally biased region" description="Basic and acidic residues" evidence="1">
    <location>
        <begin position="503"/>
        <end position="513"/>
    </location>
</feature>
<dbReference type="Proteomes" id="UP000549457">
    <property type="component" value="Unassembled WGS sequence"/>
</dbReference>
<proteinExistence type="predicted"/>
<organism evidence="3 4">
    <name type="scientific">Amaricoccus macauensis</name>
    <dbReference type="NCBI Taxonomy" id="57001"/>
    <lineage>
        <taxon>Bacteria</taxon>
        <taxon>Pseudomonadati</taxon>
        <taxon>Pseudomonadota</taxon>
        <taxon>Alphaproteobacteria</taxon>
        <taxon>Rhodobacterales</taxon>
        <taxon>Paracoccaceae</taxon>
        <taxon>Amaricoccus</taxon>
    </lineage>
</organism>
<gene>
    <name evidence="3" type="ORF">HNP73_004424</name>
</gene>
<dbReference type="EMBL" id="JACHFM010000008">
    <property type="protein sequence ID" value="MBB5224453.1"/>
    <property type="molecule type" value="Genomic_DNA"/>
</dbReference>
<dbReference type="RefSeq" id="WP_184155178.1">
    <property type="nucleotide sequence ID" value="NZ_JACHFM010000008.1"/>
</dbReference>
<dbReference type="AlphaFoldDB" id="A0A840SZ21"/>
<feature type="compositionally biased region" description="Basic and acidic residues" evidence="1">
    <location>
        <begin position="541"/>
        <end position="570"/>
    </location>
</feature>